<name>A0A7I7WCJ5_9MYCO</name>
<reference evidence="1 4" key="2">
    <citation type="journal article" date="2019" name="Emerg. Microbes Infect.">
        <title>Comprehensive subspecies identification of 175 nontuberculous mycobacteria species based on 7547 genomic profiles.</title>
        <authorList>
            <person name="Matsumoto Y."/>
            <person name="Kinjo T."/>
            <person name="Motooka D."/>
            <person name="Nabeya D."/>
            <person name="Jung N."/>
            <person name="Uechi K."/>
            <person name="Horii T."/>
            <person name="Iida T."/>
            <person name="Fujita J."/>
            <person name="Nakamura S."/>
        </authorList>
    </citation>
    <scope>NUCLEOTIDE SEQUENCE [LARGE SCALE GENOMIC DNA]</scope>
    <source>
        <strain evidence="1 4">JCM 12687</strain>
        <plasmid evidence="1">pJCM12687</plasmid>
    </source>
</reference>
<keyword evidence="4" id="KW-1185">Reference proteome</keyword>
<reference evidence="2 3" key="1">
    <citation type="submission" date="2016-12" db="EMBL/GenBank/DDBJ databases">
        <title>The new phylogeny of genus Mycobacterium.</title>
        <authorList>
            <person name="Tortoli E."/>
            <person name="Trovato A."/>
            <person name="Cirillo D.M."/>
        </authorList>
    </citation>
    <scope>NUCLEOTIDE SEQUENCE [LARGE SCALE GENOMIC DNA]</scope>
    <source>
        <strain evidence="2 3">DSM 44624</strain>
    </source>
</reference>
<reference evidence="1" key="3">
    <citation type="submission" date="2020-02" db="EMBL/GenBank/DDBJ databases">
        <authorList>
            <person name="Matsumoto Y."/>
            <person name="Kinjo T."/>
            <person name="Motooka D."/>
            <person name="Nabeya D."/>
            <person name="Jung N."/>
            <person name="Uechi K."/>
            <person name="Horii T."/>
            <person name="Iida T."/>
            <person name="Fujita J."/>
            <person name="Nakamura S."/>
        </authorList>
    </citation>
    <scope>NUCLEOTIDE SEQUENCE</scope>
    <source>
        <strain evidence="1">JCM 12687</strain>
        <plasmid evidence="1">pJCM12687</plasmid>
    </source>
</reference>
<keyword evidence="1" id="KW-0614">Plasmid</keyword>
<evidence type="ECO:0000313" key="1">
    <source>
        <dbReference type="EMBL" id="BBZ15289.1"/>
    </source>
</evidence>
<dbReference type="Proteomes" id="UP000467379">
    <property type="component" value="Plasmid pJCM12687"/>
</dbReference>
<dbReference type="AlphaFoldDB" id="A0A7I7WCJ5"/>
<gene>
    <name evidence="2" type="ORF">BST20_24550</name>
    <name evidence="1" type="ORF">MBRA_54840</name>
</gene>
<evidence type="ECO:0000313" key="3">
    <source>
        <dbReference type="Proteomes" id="UP000192441"/>
    </source>
</evidence>
<geneLocation type="plasmid" evidence="1 4">
    <name>pJCM12687</name>
</geneLocation>
<dbReference type="RefSeq" id="WP_179966479.1">
    <property type="nucleotide sequence ID" value="NZ_AP022607.1"/>
</dbReference>
<accession>A0A7I7WCJ5</accession>
<sequence>MAVDLSERERGFIDAVLREWGGSAGSAPMPIEVLGLSTWDEFDALTDRLRGAITRGEPLTNLDWARALFLTEVGWASDLVGSGLDFSIVRFADEEAVKLLRALQRKISNRQRAQLLFPGRGRPRNVEELERETAKMLQEIGKDWPNTGSNPS</sequence>
<evidence type="ECO:0000313" key="2">
    <source>
        <dbReference type="EMBL" id="ORA32577.1"/>
    </source>
</evidence>
<organism evidence="2 3">
    <name type="scientific">Mycobacterium branderi</name>
    <dbReference type="NCBI Taxonomy" id="43348"/>
    <lineage>
        <taxon>Bacteria</taxon>
        <taxon>Bacillati</taxon>
        <taxon>Actinomycetota</taxon>
        <taxon>Actinomycetes</taxon>
        <taxon>Mycobacteriales</taxon>
        <taxon>Mycobacteriaceae</taxon>
        <taxon>Mycobacterium</taxon>
    </lineage>
</organism>
<dbReference type="EMBL" id="AP022607">
    <property type="protein sequence ID" value="BBZ15289.1"/>
    <property type="molecule type" value="Genomic_DNA"/>
</dbReference>
<dbReference type="Proteomes" id="UP000192441">
    <property type="component" value="Unassembled WGS sequence"/>
</dbReference>
<protein>
    <submittedName>
        <fullName evidence="2">Uncharacterized protein</fullName>
    </submittedName>
</protein>
<evidence type="ECO:0000313" key="4">
    <source>
        <dbReference type="Proteomes" id="UP000467379"/>
    </source>
</evidence>
<proteinExistence type="predicted"/>
<dbReference type="EMBL" id="MVHM01000023">
    <property type="protein sequence ID" value="ORA32577.1"/>
    <property type="molecule type" value="Genomic_DNA"/>
</dbReference>